<dbReference type="PROSITE" id="PS50887">
    <property type="entry name" value="GGDEF"/>
    <property type="match status" value="1"/>
</dbReference>
<dbReference type="SUPFAM" id="SSF55785">
    <property type="entry name" value="PYP-like sensor domain (PAS domain)"/>
    <property type="match status" value="4"/>
</dbReference>
<feature type="domain" description="PAC" evidence="3">
    <location>
        <begin position="268"/>
        <end position="320"/>
    </location>
</feature>
<dbReference type="InterPro" id="IPR003018">
    <property type="entry name" value="GAF"/>
</dbReference>
<feature type="domain" description="EAL" evidence="4">
    <location>
        <begin position="874"/>
        <end position="1130"/>
    </location>
</feature>
<dbReference type="InterPro" id="IPR001610">
    <property type="entry name" value="PAC"/>
</dbReference>
<dbReference type="SMART" id="SM00065">
    <property type="entry name" value="GAF"/>
    <property type="match status" value="1"/>
</dbReference>
<reference evidence="6 7" key="1">
    <citation type="submission" date="2019-10" db="EMBL/GenBank/DDBJ databases">
        <title>Rubrobacter sp nov SCSIO 52915 isolated from a deep-sea sediment in the South China Sea.</title>
        <authorList>
            <person name="Chen R.W."/>
        </authorList>
    </citation>
    <scope>NUCLEOTIDE SEQUENCE [LARGE SCALE GENOMIC DNA]</scope>
    <source>
        <strain evidence="6 7">SCSIO 52915</strain>
    </source>
</reference>
<dbReference type="SMART" id="SM00086">
    <property type="entry name" value="PAC"/>
    <property type="match status" value="4"/>
</dbReference>
<dbReference type="InterPro" id="IPR035965">
    <property type="entry name" value="PAS-like_dom_sf"/>
</dbReference>
<evidence type="ECO:0000259" key="5">
    <source>
        <dbReference type="PROSITE" id="PS50887"/>
    </source>
</evidence>
<dbReference type="InterPro" id="IPR029016">
    <property type="entry name" value="GAF-like_dom_sf"/>
</dbReference>
<accession>A0A6G8PY67</accession>
<dbReference type="FunFam" id="3.20.20.450:FF:000001">
    <property type="entry name" value="Cyclic di-GMP phosphodiesterase yahA"/>
    <property type="match status" value="1"/>
</dbReference>
<dbReference type="InterPro" id="IPR001633">
    <property type="entry name" value="EAL_dom"/>
</dbReference>
<dbReference type="Gene3D" id="3.30.450.40">
    <property type="match status" value="1"/>
</dbReference>
<dbReference type="Pfam" id="PF08448">
    <property type="entry name" value="PAS_4"/>
    <property type="match status" value="1"/>
</dbReference>
<dbReference type="Pfam" id="PF00989">
    <property type="entry name" value="PAS"/>
    <property type="match status" value="1"/>
</dbReference>
<dbReference type="Gene3D" id="3.30.450.20">
    <property type="entry name" value="PAS domain"/>
    <property type="match status" value="4"/>
</dbReference>
<dbReference type="SUPFAM" id="SSF55781">
    <property type="entry name" value="GAF domain-like"/>
    <property type="match status" value="1"/>
</dbReference>
<dbReference type="SMART" id="SM00267">
    <property type="entry name" value="GGDEF"/>
    <property type="match status" value="1"/>
</dbReference>
<dbReference type="SUPFAM" id="SSF141868">
    <property type="entry name" value="EAL domain-like"/>
    <property type="match status" value="1"/>
</dbReference>
<dbReference type="SMART" id="SM00052">
    <property type="entry name" value="EAL"/>
    <property type="match status" value="1"/>
</dbReference>
<dbReference type="PROSITE" id="PS50883">
    <property type="entry name" value="EAL"/>
    <property type="match status" value="1"/>
</dbReference>
<dbReference type="SMART" id="SM00091">
    <property type="entry name" value="PAS"/>
    <property type="match status" value="4"/>
</dbReference>
<evidence type="ECO:0000313" key="7">
    <source>
        <dbReference type="Proteomes" id="UP000502706"/>
    </source>
</evidence>
<evidence type="ECO:0000259" key="4">
    <source>
        <dbReference type="PROSITE" id="PS50883"/>
    </source>
</evidence>
<dbReference type="Gene3D" id="3.30.70.270">
    <property type="match status" value="1"/>
</dbReference>
<dbReference type="SUPFAM" id="SSF55073">
    <property type="entry name" value="Nucleotide cyclase"/>
    <property type="match status" value="1"/>
</dbReference>
<proteinExistence type="predicted"/>
<keyword evidence="1" id="KW-0175">Coiled coil</keyword>
<dbReference type="PROSITE" id="PS50113">
    <property type="entry name" value="PAC"/>
    <property type="match status" value="4"/>
</dbReference>
<dbReference type="NCBIfam" id="TIGR00229">
    <property type="entry name" value="sensory_box"/>
    <property type="match status" value="4"/>
</dbReference>
<dbReference type="InterPro" id="IPR035919">
    <property type="entry name" value="EAL_sf"/>
</dbReference>
<dbReference type="InterPro" id="IPR052155">
    <property type="entry name" value="Biofilm_reg_signaling"/>
</dbReference>
<dbReference type="InterPro" id="IPR013656">
    <property type="entry name" value="PAS_4"/>
</dbReference>
<dbReference type="PANTHER" id="PTHR44757">
    <property type="entry name" value="DIGUANYLATE CYCLASE DGCP"/>
    <property type="match status" value="1"/>
</dbReference>
<dbReference type="PROSITE" id="PS50112">
    <property type="entry name" value="PAS"/>
    <property type="match status" value="4"/>
</dbReference>
<dbReference type="GO" id="GO:0006355">
    <property type="term" value="P:regulation of DNA-templated transcription"/>
    <property type="evidence" value="ECO:0007669"/>
    <property type="project" value="InterPro"/>
</dbReference>
<feature type="coiled-coil region" evidence="1">
    <location>
        <begin position="433"/>
        <end position="460"/>
    </location>
</feature>
<name>A0A6G8PY67_9ACTN</name>
<dbReference type="RefSeq" id="WP_166396806.1">
    <property type="nucleotide sequence ID" value="NZ_CP045121.1"/>
</dbReference>
<gene>
    <name evidence="6" type="ORF">GBA65_12120</name>
</gene>
<feature type="domain" description="GGDEF" evidence="5">
    <location>
        <begin position="730"/>
        <end position="865"/>
    </location>
</feature>
<dbReference type="CDD" id="cd01948">
    <property type="entry name" value="EAL"/>
    <property type="match status" value="1"/>
</dbReference>
<feature type="domain" description="PAC" evidence="3">
    <location>
        <begin position="524"/>
        <end position="575"/>
    </location>
</feature>
<dbReference type="InterPro" id="IPR029787">
    <property type="entry name" value="Nucleotide_cyclase"/>
</dbReference>
<evidence type="ECO:0000313" key="6">
    <source>
        <dbReference type="EMBL" id="QIN79146.1"/>
    </source>
</evidence>
<organism evidence="6 7">
    <name type="scientific">Rubrobacter marinus</name>
    <dbReference type="NCBI Taxonomy" id="2653852"/>
    <lineage>
        <taxon>Bacteria</taxon>
        <taxon>Bacillati</taxon>
        <taxon>Actinomycetota</taxon>
        <taxon>Rubrobacteria</taxon>
        <taxon>Rubrobacterales</taxon>
        <taxon>Rubrobacteraceae</taxon>
        <taxon>Rubrobacter</taxon>
    </lineage>
</organism>
<feature type="domain" description="PAS" evidence="2">
    <location>
        <begin position="450"/>
        <end position="510"/>
    </location>
</feature>
<evidence type="ECO:0000256" key="1">
    <source>
        <dbReference type="SAM" id="Coils"/>
    </source>
</evidence>
<feature type="domain" description="PAS" evidence="2">
    <location>
        <begin position="190"/>
        <end position="242"/>
    </location>
</feature>
<dbReference type="Pfam" id="PF08447">
    <property type="entry name" value="PAS_3"/>
    <property type="match status" value="2"/>
</dbReference>
<feature type="domain" description="PAC" evidence="3">
    <location>
        <begin position="650"/>
        <end position="701"/>
    </location>
</feature>
<dbReference type="InterPro" id="IPR013655">
    <property type="entry name" value="PAS_fold_3"/>
</dbReference>
<dbReference type="EMBL" id="CP045121">
    <property type="protein sequence ID" value="QIN79146.1"/>
    <property type="molecule type" value="Genomic_DNA"/>
</dbReference>
<dbReference type="InterPro" id="IPR000160">
    <property type="entry name" value="GGDEF_dom"/>
</dbReference>
<dbReference type="Pfam" id="PF00990">
    <property type="entry name" value="GGDEF"/>
    <property type="match status" value="1"/>
</dbReference>
<dbReference type="InterPro" id="IPR000014">
    <property type="entry name" value="PAS"/>
</dbReference>
<dbReference type="Proteomes" id="UP000502706">
    <property type="component" value="Chromosome"/>
</dbReference>
<dbReference type="Pfam" id="PF01590">
    <property type="entry name" value="GAF"/>
    <property type="match status" value="1"/>
</dbReference>
<feature type="domain" description="PAC" evidence="3">
    <location>
        <begin position="399"/>
        <end position="449"/>
    </location>
</feature>
<dbReference type="CDD" id="cd00130">
    <property type="entry name" value="PAS"/>
    <property type="match status" value="4"/>
</dbReference>
<dbReference type="InterPro" id="IPR013767">
    <property type="entry name" value="PAS_fold"/>
</dbReference>
<dbReference type="PANTHER" id="PTHR44757:SF2">
    <property type="entry name" value="BIOFILM ARCHITECTURE MAINTENANCE PROTEIN MBAA"/>
    <property type="match status" value="1"/>
</dbReference>
<dbReference type="Gene3D" id="3.20.20.450">
    <property type="entry name" value="EAL domain"/>
    <property type="match status" value="1"/>
</dbReference>
<dbReference type="NCBIfam" id="TIGR00254">
    <property type="entry name" value="GGDEF"/>
    <property type="match status" value="1"/>
</dbReference>
<dbReference type="CDD" id="cd01949">
    <property type="entry name" value="GGDEF"/>
    <property type="match status" value="1"/>
</dbReference>
<dbReference type="InterPro" id="IPR000700">
    <property type="entry name" value="PAS-assoc_C"/>
</dbReference>
<feature type="domain" description="PAS" evidence="2">
    <location>
        <begin position="343"/>
        <end position="380"/>
    </location>
</feature>
<protein>
    <submittedName>
        <fullName evidence="6">PAS domain S-box protein</fullName>
    </submittedName>
</protein>
<evidence type="ECO:0000259" key="2">
    <source>
        <dbReference type="PROSITE" id="PS50112"/>
    </source>
</evidence>
<evidence type="ECO:0000259" key="3">
    <source>
        <dbReference type="PROSITE" id="PS50113"/>
    </source>
</evidence>
<dbReference type="InterPro" id="IPR043128">
    <property type="entry name" value="Rev_trsase/Diguanyl_cyclase"/>
</dbReference>
<feature type="domain" description="PAS" evidence="2">
    <location>
        <begin position="576"/>
        <end position="646"/>
    </location>
</feature>
<dbReference type="Pfam" id="PF00563">
    <property type="entry name" value="EAL"/>
    <property type="match status" value="1"/>
</dbReference>
<keyword evidence="7" id="KW-1185">Reference proteome</keyword>
<dbReference type="KEGG" id="rmar:GBA65_12120"/>
<dbReference type="AlphaFoldDB" id="A0A6G8PY67"/>
<sequence>MTMVGDRGERERARLEALDRLDAVRYEADHVLQGLVDDAREAFGTDLCSINLLLSRSLYFRAWSGELPEDLARDRRGPREQMVCRHVVGTEAPLVVRDFLCSGGFEEEPVCALYGVRFYAGVPLLTSEGHVVGSLCLLSAEPIEFDEHDLKLLQAFGRAVVSRLETLGSLGRERAAREEEARRRREVGRLARHNERILRSAVEGILGLDVGGKIEFANPAAAAMLGYEPEELVGENMHDLVHHTRPDGSPYPREECPNYLAVRNGITKRADGEVFWRRDGTAFPVEYASNPVLENDELKGAVVTFDDATERKETEEDLRQQRDLYETLLRAQSEAGEGLLIVEDRRVVYANEAFCAISGYGLEELENMESVVELLPPEHRAWAEGRLRRRTGFPEGFLGRRQVTILHKSGRPVSVELGLMPLRMGGKPRLMLVARDVTDRKEAEEALRESEERFRSLIQHASDIIVLMTGDGEIEYVSPSVRGIWGYLPEDLIGTDAYALVHPDDVERVRAFHAESNETPGVKPVLELRMRRADGSWRYVEGIGNNLLEEPSVGGIVVTLRDITERKEAEDALKESEQRFRSLVQNASDLITVLTADGVVLYESPAIEGMLGYAPEELIGSTTFDLIHPDDAPRVLRAFAKLSEDSGANPYIEYRFRHADGSWRHLESSGANLLDEPSVRGIVVNSRDVTERKALEERLTHQALHDGLTALPNRALFMDRLGHALDRGEAHAAVLFVDLDDFKVVNDSLGHEVGDRMLVAVGERLGTCLRPEDTLARLGGDEFAVLLEDVRGSDEATGAAGRIAEALRDPFTLGEHEVFVSASIGIALGGGDPRPGLPDDLLRQADMAMYEAKKKGKANHEVFEPRMDAPALGRLRMGTDLRRAVERGEFRVHYQPEVSLETGEVVGFEALVRWEHPEHGLVAPARFIPVAEETGLIVPMGRWVLEEACRQARAWQDLRPDGPPRVMSVNLSARQFEHPDLARDVARALRESGLEPGRLVLEITESVVMNDARSTVGTLGELKALGVRLAIDDFGTGYSSLSYLRRFPVDYLKVDRSFVDGIGEDPGDAVLVSGIVDLAHALGLNVVAEGVETQEQLALLRGMGCDLAQGYHFARPLPSEEASTLLARARPLG</sequence>